<keyword evidence="2" id="KW-0808">Transferase</keyword>
<organism evidence="2 3">
    <name type="scientific">Chitinophaga oryziterrae</name>
    <dbReference type="NCBI Taxonomy" id="1031224"/>
    <lineage>
        <taxon>Bacteria</taxon>
        <taxon>Pseudomonadati</taxon>
        <taxon>Bacteroidota</taxon>
        <taxon>Chitinophagia</taxon>
        <taxon>Chitinophagales</taxon>
        <taxon>Chitinophagaceae</taxon>
        <taxon>Chitinophaga</taxon>
    </lineage>
</organism>
<dbReference type="AlphaFoldDB" id="A0A6N8JEN1"/>
<proteinExistence type="predicted"/>
<keyword evidence="2" id="KW-0489">Methyltransferase</keyword>
<reference evidence="2 3" key="1">
    <citation type="submission" date="2019-12" db="EMBL/GenBank/DDBJ databases">
        <title>The draft genomic sequence of strain Chitinophaga oryziterrae JCM 16595.</title>
        <authorList>
            <person name="Zhang X."/>
        </authorList>
    </citation>
    <scope>NUCLEOTIDE SEQUENCE [LARGE SCALE GENOMIC DNA]</scope>
    <source>
        <strain evidence="2 3">JCM 16595</strain>
    </source>
</reference>
<dbReference type="CDD" id="cd02440">
    <property type="entry name" value="AdoMet_MTases"/>
    <property type="match status" value="1"/>
</dbReference>
<sequence>MKPHIAEERAKMPEGTNKVLDRRTLATDNRNLVKYLKEGVSVMDIGCGSGAITKGIAEKVAPGKVTGIDSSEALIAQAIASYPYIPNLEFKVADVHTFDTPGRYDLITSARVLQWLPDPREVLQKLKKFLKEEGVIAILDYNHEKIKWEPALPVEMKRFYDAFLQWRKEAGFDNAIADNLPHLFAELGFKHINVEAQHELTKKSDADFASKAGIWSEVAKTRGQQLVKDNYITEEERLAAITAYDAWIANEGESMQMYLLAIEGSGVSGINIAD</sequence>
<gene>
    <name evidence="2" type="ORF">GO495_19635</name>
</gene>
<dbReference type="RefSeq" id="WP_157301415.1">
    <property type="nucleotide sequence ID" value="NZ_BAAAZB010000002.1"/>
</dbReference>
<dbReference type="Gene3D" id="3.40.50.150">
    <property type="entry name" value="Vaccinia Virus protein VP39"/>
    <property type="match status" value="1"/>
</dbReference>
<dbReference type="PANTHER" id="PTHR43861">
    <property type="entry name" value="TRANS-ACONITATE 2-METHYLTRANSFERASE-RELATED"/>
    <property type="match status" value="1"/>
</dbReference>
<dbReference type="Proteomes" id="UP000468388">
    <property type="component" value="Unassembled WGS sequence"/>
</dbReference>
<name>A0A6N8JEN1_9BACT</name>
<dbReference type="GO" id="GO:0032259">
    <property type="term" value="P:methylation"/>
    <property type="evidence" value="ECO:0007669"/>
    <property type="project" value="UniProtKB-KW"/>
</dbReference>
<evidence type="ECO:0000313" key="2">
    <source>
        <dbReference type="EMBL" id="MVT42816.1"/>
    </source>
</evidence>
<dbReference type="Pfam" id="PF13847">
    <property type="entry name" value="Methyltransf_31"/>
    <property type="match status" value="1"/>
</dbReference>
<feature type="domain" description="Methyltransferase" evidence="1">
    <location>
        <begin position="37"/>
        <end position="144"/>
    </location>
</feature>
<comment type="caution">
    <text evidence="2">The sequence shown here is derived from an EMBL/GenBank/DDBJ whole genome shotgun (WGS) entry which is preliminary data.</text>
</comment>
<evidence type="ECO:0000259" key="1">
    <source>
        <dbReference type="Pfam" id="PF13847"/>
    </source>
</evidence>
<evidence type="ECO:0000313" key="3">
    <source>
        <dbReference type="Proteomes" id="UP000468388"/>
    </source>
</evidence>
<protein>
    <submittedName>
        <fullName evidence="2">Methyltransferase domain-containing protein</fullName>
    </submittedName>
</protein>
<dbReference type="SUPFAM" id="SSF53335">
    <property type="entry name" value="S-adenosyl-L-methionine-dependent methyltransferases"/>
    <property type="match status" value="1"/>
</dbReference>
<keyword evidence="3" id="KW-1185">Reference proteome</keyword>
<dbReference type="InterPro" id="IPR029063">
    <property type="entry name" value="SAM-dependent_MTases_sf"/>
</dbReference>
<dbReference type="GO" id="GO:0008168">
    <property type="term" value="F:methyltransferase activity"/>
    <property type="evidence" value="ECO:0007669"/>
    <property type="project" value="UniProtKB-KW"/>
</dbReference>
<dbReference type="EMBL" id="WRXO01000005">
    <property type="protein sequence ID" value="MVT42816.1"/>
    <property type="molecule type" value="Genomic_DNA"/>
</dbReference>
<accession>A0A6N8JEN1</accession>
<dbReference type="OrthoDB" id="9789123at2"/>
<dbReference type="InterPro" id="IPR025714">
    <property type="entry name" value="Methyltranfer_dom"/>
</dbReference>